<accession>D6YUG9</accession>
<keyword evidence="1" id="KW-0472">Membrane</keyword>
<dbReference type="EMBL" id="CP001928">
    <property type="protein sequence ID" value="ADI37780.1"/>
    <property type="molecule type" value="Genomic_DNA"/>
</dbReference>
<dbReference type="KEGG" id="wch:wcw_0408"/>
<organism evidence="2 3">
    <name type="scientific">Waddlia chondrophila (strain ATCC VR-1470 / WSU 86-1044)</name>
    <dbReference type="NCBI Taxonomy" id="716544"/>
    <lineage>
        <taxon>Bacteria</taxon>
        <taxon>Pseudomonadati</taxon>
        <taxon>Chlamydiota</taxon>
        <taxon>Chlamydiia</taxon>
        <taxon>Parachlamydiales</taxon>
        <taxon>Waddliaceae</taxon>
        <taxon>Waddlia</taxon>
    </lineage>
</organism>
<name>D6YUG9_WADCW</name>
<gene>
    <name evidence="2" type="ordered locus">wcw_0408</name>
</gene>
<evidence type="ECO:0000313" key="2">
    <source>
        <dbReference type="EMBL" id="ADI37780.1"/>
    </source>
</evidence>
<proteinExistence type="predicted"/>
<dbReference type="AlphaFoldDB" id="D6YUG9"/>
<feature type="transmembrane region" description="Helical" evidence="1">
    <location>
        <begin position="20"/>
        <end position="40"/>
    </location>
</feature>
<dbReference type="STRING" id="716544.wcw_0408"/>
<keyword evidence="1" id="KW-1133">Transmembrane helix</keyword>
<feature type="transmembrane region" description="Helical" evidence="1">
    <location>
        <begin position="60"/>
        <end position="79"/>
    </location>
</feature>
<dbReference type="RefSeq" id="WP_013181508.1">
    <property type="nucleotide sequence ID" value="NC_014225.1"/>
</dbReference>
<dbReference type="HOGENOM" id="CLU_1767316_0_0_0"/>
<keyword evidence="3" id="KW-1185">Reference proteome</keyword>
<dbReference type="Proteomes" id="UP000001505">
    <property type="component" value="Chromosome"/>
</dbReference>
<keyword evidence="1" id="KW-0812">Transmembrane</keyword>
<protein>
    <submittedName>
        <fullName evidence="2">Uncharacterized protein</fullName>
    </submittedName>
</protein>
<evidence type="ECO:0000256" key="1">
    <source>
        <dbReference type="SAM" id="Phobius"/>
    </source>
</evidence>
<evidence type="ECO:0000313" key="3">
    <source>
        <dbReference type="Proteomes" id="UP000001505"/>
    </source>
</evidence>
<sequence length="147" mass="16450">MKLLGRSGIGQGIERGAGVVVFDLAMLVSIGFMVWGLTIAFSEVFLAKSAPENSGHLSEWPISIITNVFLISLIYSWTIKREQTLYKTKRIMVEHFHSGDIEEEGHGLQGESLNRLVGACNHLLDMLAEKCQFNTLPSQYRLDPDRL</sequence>
<reference evidence="2 3" key="1">
    <citation type="journal article" date="2010" name="PLoS ONE">
        <title>The Waddlia genome: a window into chlamydial biology.</title>
        <authorList>
            <person name="Bertelli C."/>
            <person name="Collyn F."/>
            <person name="Croxatto A."/>
            <person name="Ruckert C."/>
            <person name="Polkinghorne A."/>
            <person name="Kebbi-Beghdadi C."/>
            <person name="Goesmann A."/>
            <person name="Vaughan L."/>
            <person name="Greub G."/>
        </authorList>
    </citation>
    <scope>NUCLEOTIDE SEQUENCE [LARGE SCALE GENOMIC DNA]</scope>
    <source>
        <strain evidence="3">ATCC VR-1470 / WSU 86-1044</strain>
    </source>
</reference>